<gene>
    <name evidence="1" type="ORF">CPELLU_LOCUS17878</name>
</gene>
<dbReference type="OrthoDB" id="2397935at2759"/>
<comment type="caution">
    <text evidence="1">The sequence shown here is derived from an EMBL/GenBank/DDBJ whole genome shotgun (WGS) entry which is preliminary data.</text>
</comment>
<dbReference type="Proteomes" id="UP000789759">
    <property type="component" value="Unassembled WGS sequence"/>
</dbReference>
<accession>A0A9N9JZE8</accession>
<dbReference type="AlphaFoldDB" id="A0A9N9JZE8"/>
<name>A0A9N9JZE8_9GLOM</name>
<evidence type="ECO:0000313" key="1">
    <source>
        <dbReference type="EMBL" id="CAG8803217.1"/>
    </source>
</evidence>
<dbReference type="EMBL" id="CAJVQA010032480">
    <property type="protein sequence ID" value="CAG8803217.1"/>
    <property type="molecule type" value="Genomic_DNA"/>
</dbReference>
<evidence type="ECO:0000313" key="2">
    <source>
        <dbReference type="Proteomes" id="UP000789759"/>
    </source>
</evidence>
<keyword evidence="2" id="KW-1185">Reference proteome</keyword>
<sequence>MTDAQETKLKYRCGTCFSYYKCLYCGIDLQQQRCNCNLTDVPHKDNQTEAVKYAFTRVFKPNCIKEQVEYICQKIEAKKHKAISTPAALAAPTVMNIASFSEIELYDLTTPEDEPNEFEEREWEFTDNRNNEHNDNESLFDEDSKYEYNYRIVTTIDELLLELHINIETLTKRRSIESSYYCITFKPEKATGDLELDKNSDNDTVTNFKNKNSIPKALNLSPNELLIAKNVLEIRKKNHCLIHYQSYSNKDSDKENYIKITFMIFSIWAFEIVREIFIIN</sequence>
<protein>
    <submittedName>
        <fullName evidence="1">24623_t:CDS:1</fullName>
    </submittedName>
</protein>
<organism evidence="1 2">
    <name type="scientific">Cetraspora pellucida</name>
    <dbReference type="NCBI Taxonomy" id="1433469"/>
    <lineage>
        <taxon>Eukaryota</taxon>
        <taxon>Fungi</taxon>
        <taxon>Fungi incertae sedis</taxon>
        <taxon>Mucoromycota</taxon>
        <taxon>Glomeromycotina</taxon>
        <taxon>Glomeromycetes</taxon>
        <taxon>Diversisporales</taxon>
        <taxon>Gigasporaceae</taxon>
        <taxon>Cetraspora</taxon>
    </lineage>
</organism>
<proteinExistence type="predicted"/>
<reference evidence="1" key="1">
    <citation type="submission" date="2021-06" db="EMBL/GenBank/DDBJ databases">
        <authorList>
            <person name="Kallberg Y."/>
            <person name="Tangrot J."/>
            <person name="Rosling A."/>
        </authorList>
    </citation>
    <scope>NUCLEOTIDE SEQUENCE</scope>
    <source>
        <strain evidence="1">FL966</strain>
    </source>
</reference>